<reference evidence="2" key="1">
    <citation type="journal article" date="2014" name="Int. J. Syst. Evol. Microbiol.">
        <title>Complete genome sequence of Corynebacterium casei LMG S-19264T (=DSM 44701T), isolated from a smear-ripened cheese.</title>
        <authorList>
            <consortium name="US DOE Joint Genome Institute (JGI-PGF)"/>
            <person name="Walter F."/>
            <person name="Albersmeier A."/>
            <person name="Kalinowski J."/>
            <person name="Ruckert C."/>
        </authorList>
    </citation>
    <scope>NUCLEOTIDE SEQUENCE</scope>
    <source>
        <strain evidence="2">CGMCC 1.10749</strain>
    </source>
</reference>
<name>A0A8H9KRJ0_9MICO</name>
<dbReference type="AlphaFoldDB" id="A0A8H9KRJ0"/>
<evidence type="ECO:0000313" key="3">
    <source>
        <dbReference type="Proteomes" id="UP000628079"/>
    </source>
</evidence>
<evidence type="ECO:0000256" key="1">
    <source>
        <dbReference type="SAM" id="Phobius"/>
    </source>
</evidence>
<comment type="caution">
    <text evidence="2">The sequence shown here is derived from an EMBL/GenBank/DDBJ whole genome shotgun (WGS) entry which is preliminary data.</text>
</comment>
<keyword evidence="1" id="KW-0812">Transmembrane</keyword>
<keyword evidence="1" id="KW-1133">Transmembrane helix</keyword>
<reference evidence="2" key="2">
    <citation type="submission" date="2020-09" db="EMBL/GenBank/DDBJ databases">
        <authorList>
            <person name="Sun Q."/>
            <person name="Zhou Y."/>
        </authorList>
    </citation>
    <scope>NUCLEOTIDE SEQUENCE</scope>
    <source>
        <strain evidence="2">CGMCC 1.10749</strain>
    </source>
</reference>
<dbReference type="Proteomes" id="UP000628079">
    <property type="component" value="Unassembled WGS sequence"/>
</dbReference>
<dbReference type="EMBL" id="BMEA01000001">
    <property type="protein sequence ID" value="GGB70236.1"/>
    <property type="molecule type" value="Genomic_DNA"/>
</dbReference>
<keyword evidence="1" id="KW-0472">Membrane</keyword>
<feature type="transmembrane region" description="Helical" evidence="1">
    <location>
        <begin position="50"/>
        <end position="69"/>
    </location>
</feature>
<feature type="transmembrane region" description="Helical" evidence="1">
    <location>
        <begin position="15"/>
        <end position="38"/>
    </location>
</feature>
<gene>
    <name evidence="2" type="ORF">GCM10011314_06960</name>
</gene>
<evidence type="ECO:0008006" key="4">
    <source>
        <dbReference type="Google" id="ProtNLM"/>
    </source>
</evidence>
<organism evidence="2 3">
    <name type="scientific">Knoellia flava</name>
    <dbReference type="NCBI Taxonomy" id="913969"/>
    <lineage>
        <taxon>Bacteria</taxon>
        <taxon>Bacillati</taxon>
        <taxon>Actinomycetota</taxon>
        <taxon>Actinomycetes</taxon>
        <taxon>Micrococcales</taxon>
        <taxon>Intrasporangiaceae</taxon>
        <taxon>Knoellia</taxon>
    </lineage>
</organism>
<feature type="transmembrane region" description="Helical" evidence="1">
    <location>
        <begin position="89"/>
        <end position="111"/>
    </location>
</feature>
<dbReference type="RefSeq" id="WP_035950051.1">
    <property type="nucleotide sequence ID" value="NZ_BMEA01000001.1"/>
</dbReference>
<accession>A0A8H9KRJ0</accession>
<sequence length="131" mass="13565">MSRLPLTGTTGTFTWRMLASVLGGQGLVILLGALVARATALAEGADNAQTLLWLGVALGVFAFVTAGLMRSPIGLPLGWLVQVLTWASAVVVPAMIGVGLVFTGLWVLCLVKGQQVDAMMAARESDAEAAR</sequence>
<protein>
    <recommendedName>
        <fullName evidence="4">DUF4233 domain-containing protein</fullName>
    </recommendedName>
</protein>
<proteinExistence type="predicted"/>
<dbReference type="InterPro" id="IPR025327">
    <property type="entry name" value="DUF4233"/>
</dbReference>
<dbReference type="Pfam" id="PF14017">
    <property type="entry name" value="DUF4233"/>
    <property type="match status" value="1"/>
</dbReference>
<evidence type="ECO:0000313" key="2">
    <source>
        <dbReference type="EMBL" id="GGB70236.1"/>
    </source>
</evidence>